<evidence type="ECO:0000313" key="1">
    <source>
        <dbReference type="EMBL" id="PDX61858.1"/>
    </source>
</evidence>
<reference evidence="1 2" key="1">
    <citation type="journal article" date="2017" name="Front. Microbiol.">
        <title>New Insights into the Diversity of the Genus Faecalibacterium.</title>
        <authorList>
            <person name="Benevides L."/>
            <person name="Burman S."/>
            <person name="Martin R."/>
            <person name="Robert V."/>
            <person name="Thomas M."/>
            <person name="Miquel S."/>
            <person name="Chain F."/>
            <person name="Sokol H."/>
            <person name="Bermudez-Humaran L.G."/>
            <person name="Morrison M."/>
            <person name="Langella P."/>
            <person name="Azevedo V.A."/>
            <person name="Chatel J.M."/>
            <person name="Soares S."/>
        </authorList>
    </citation>
    <scope>NUCLEOTIDE SEQUENCE [LARGE SCALE GENOMIC DNA]</scope>
    <source>
        <strain evidence="2">CNCM I-4541</strain>
    </source>
</reference>
<dbReference type="EMBL" id="NMTR01000010">
    <property type="protein sequence ID" value="PDX61858.1"/>
    <property type="molecule type" value="Genomic_DNA"/>
</dbReference>
<accession>A0ACC9D1A2</accession>
<gene>
    <name evidence="1" type="ORF">CGS49_03670</name>
</gene>
<comment type="caution">
    <text evidence="1">The sequence shown here is derived from an EMBL/GenBank/DDBJ whole genome shotgun (WGS) entry which is preliminary data.</text>
</comment>
<protein>
    <submittedName>
        <fullName evidence="1">Acriflavin resistance protein</fullName>
    </submittedName>
</protein>
<sequence>MEKFSVKKPFTVLVAVIMVLILGFVAITKMQTNLLPDVSTPYLMVVTVYPGASPERVESEVSDVLQNALTVPGVEKITATSAENYSLLLMHFTEGTDMNSALVKVSNKLDQAKSDLPSTALTPSIIEYSLNMNAFMTVAVSREGSDVYALSDFVKNTLVPYVQRKGGVSSASASGLVEQLVQVQLNQDKIDAINAQLLELIDTQLSAAHAQLESAEAQIAAGRQEYEKQLKNFGNTVSNSVMGSMSTEVGAAVETVRQQAQALLESVNDLIAVVKEPEIQQALIEVRDGLQKVMDKFNETGMRDIDSLIEIVGELRTITDKLTTALQKLQERMNTETGSEGSTAEDLANEMQLQESLNVIYNTLESTIKAMDNVPQLMTEFSSALGSFSQQQLNAYMQFTEAREMLNEYEKQLDEAKQEYETAKANALAQADVAKQLDINTLANLIYAQNFSMPAGYVEDKNGESWLLKVGEEYDSVDDIAGALLLHVDGYGDVRLSDVADVEVIDNAADSFTRLNGEQASVLKIYKDDSSSAGTVSSNCLEAFKELEAQYDGLHVVVLSNQGNYINVLIKSILTSMLVGAALAILVLAIFLKDVKPTLVVGISIPLSVLFAVVLMYFTGLDLNIMTLAGLSLGIGMLVDNSVVVIENIYRLRSRGVPAARAAVQGAKQVSMSVVASTLTSVCVFLPVVFSSSMVRSLLEPMSLCIGYCLMASLIVAVTVVPAAASTVLKKAEPKRLPWFEKIQEKYAHSLDWCLKHRAIPLLAAVVLLVFSAVQVLSMGVELLPTSTSNEAVVTLSTTDTLSKEESYTVAGKVVEAVMAVDGVEEVGITTDTSVAGMDISQLGLPSQITSLLAAANSYGNYKINVMLSESLSSSQLNKACTAIEEAVAGIEDCTATVKQYGMTDDLTSQLSSGLSVKIYGADSATLTALSEKVVELVNETEGFQNATNGLGAGDATIILKIDRDKVRAYGLTVAQVYQQIAAKLTTTTTAQTPVTVNGTTMDVQITDDLDPLTKENMMDMTFETSVLSTDGTTATGTCTLADIATLETGTAPDSITSENQTEYVTVTAETVEGYNTTVQARALEKKLNEFALSDEMPEGCSFSMGGESNNVNFMVEEMVQWMALALPFVYLVMVAQFQSLLSPFIVLFTVPLAFTGGLLGLLVTGQQLTMISLMGFIVLMGTVVNNGIVFVDYANQLRLGGMERRAALVATGKTRMRPILMTTLTTVLAMLQMVFSNDMASQLMSGMAIVIICGLSYATLMTLYIVPILYDILFRKPPLNVDVGGDDLDDIPDDAAEFIAASKAAESPDLLPEA</sequence>
<dbReference type="Proteomes" id="UP000220959">
    <property type="component" value="Unassembled WGS sequence"/>
</dbReference>
<keyword evidence="2" id="KW-1185">Reference proteome</keyword>
<evidence type="ECO:0000313" key="2">
    <source>
        <dbReference type="Proteomes" id="UP000220959"/>
    </source>
</evidence>
<name>A0ACC9D1A2_9FIRM</name>
<organism evidence="1 2">
    <name type="scientific">Faecalibacterium langellae</name>
    <dbReference type="NCBI Taxonomy" id="3435293"/>
    <lineage>
        <taxon>Bacteria</taxon>
        <taxon>Bacillati</taxon>
        <taxon>Bacillota</taxon>
        <taxon>Clostridia</taxon>
        <taxon>Eubacteriales</taxon>
        <taxon>Oscillospiraceae</taxon>
        <taxon>Faecalibacterium</taxon>
    </lineage>
</organism>
<proteinExistence type="predicted"/>